<dbReference type="RefSeq" id="WP_179823116.1">
    <property type="nucleotide sequence ID" value="NZ_JACCFS010000001.1"/>
</dbReference>
<sequence>MVLAASALASSTRMTRSGFFAKVEGAYAAGDFANLPVPAPVAFLAPEELCEQCEGRGCLPKRGRKGQWKLCPSCTGMNGRHAGWDFKRYARSANGTPSYFRDTPVTEGAVREYWGPCRDCATDPISPCQGGENARVPWVIECHTCDDTGWQMHRTTHVDAADDWTDALL</sequence>
<evidence type="ECO:0000313" key="2">
    <source>
        <dbReference type="Proteomes" id="UP000572051"/>
    </source>
</evidence>
<evidence type="ECO:0000313" key="1">
    <source>
        <dbReference type="EMBL" id="NYJ34484.1"/>
    </source>
</evidence>
<keyword evidence="2" id="KW-1185">Reference proteome</keyword>
<dbReference type="AlphaFoldDB" id="A0A7Z0ELX8"/>
<dbReference type="EMBL" id="JACCFS010000001">
    <property type="protein sequence ID" value="NYJ34484.1"/>
    <property type="molecule type" value="Genomic_DNA"/>
</dbReference>
<reference evidence="1 2" key="1">
    <citation type="submission" date="2020-07" db="EMBL/GenBank/DDBJ databases">
        <title>Sequencing the genomes of 1000 actinobacteria strains.</title>
        <authorList>
            <person name="Klenk H.-P."/>
        </authorList>
    </citation>
    <scope>NUCLEOTIDE SEQUENCE [LARGE SCALE GENOMIC DNA]</scope>
    <source>
        <strain evidence="1 2">DSM 44442</strain>
    </source>
</reference>
<protein>
    <submittedName>
        <fullName evidence="1">Uncharacterized protein</fullName>
    </submittedName>
</protein>
<proteinExistence type="predicted"/>
<name>A0A7Z0ELX8_9ACTN</name>
<accession>A0A7Z0ELX8</accession>
<gene>
    <name evidence="1" type="ORF">HNR10_002365</name>
</gene>
<dbReference type="Proteomes" id="UP000572051">
    <property type="component" value="Unassembled WGS sequence"/>
</dbReference>
<comment type="caution">
    <text evidence="1">The sequence shown here is derived from an EMBL/GenBank/DDBJ whole genome shotgun (WGS) entry which is preliminary data.</text>
</comment>
<organism evidence="1 2">
    <name type="scientific">Nocardiopsis aegyptia</name>
    <dbReference type="NCBI Taxonomy" id="220378"/>
    <lineage>
        <taxon>Bacteria</taxon>
        <taxon>Bacillati</taxon>
        <taxon>Actinomycetota</taxon>
        <taxon>Actinomycetes</taxon>
        <taxon>Streptosporangiales</taxon>
        <taxon>Nocardiopsidaceae</taxon>
        <taxon>Nocardiopsis</taxon>
    </lineage>
</organism>